<dbReference type="InterPro" id="IPR008978">
    <property type="entry name" value="HSP20-like_chaperone"/>
</dbReference>
<dbReference type="SUPFAM" id="SSF49764">
    <property type="entry name" value="HSP20-like chaperones"/>
    <property type="match status" value="1"/>
</dbReference>
<comment type="caution">
    <text evidence="6">The sequence shown here is derived from an EMBL/GenBank/DDBJ whole genome shotgun (WGS) entry which is preliminary data.</text>
</comment>
<dbReference type="Gene3D" id="2.60.40.790">
    <property type="match status" value="1"/>
</dbReference>
<dbReference type="InterPro" id="IPR002068">
    <property type="entry name" value="A-crystallin/Hsp20_dom"/>
</dbReference>
<evidence type="ECO:0000256" key="3">
    <source>
        <dbReference type="RuleBase" id="RU003616"/>
    </source>
</evidence>
<organism evidence="6 7">
    <name type="scientific">Agrocybe pediades</name>
    <dbReference type="NCBI Taxonomy" id="84607"/>
    <lineage>
        <taxon>Eukaryota</taxon>
        <taxon>Fungi</taxon>
        <taxon>Dikarya</taxon>
        <taxon>Basidiomycota</taxon>
        <taxon>Agaricomycotina</taxon>
        <taxon>Agaricomycetes</taxon>
        <taxon>Agaricomycetidae</taxon>
        <taxon>Agaricales</taxon>
        <taxon>Agaricineae</taxon>
        <taxon>Strophariaceae</taxon>
        <taxon>Agrocybe</taxon>
    </lineage>
</organism>
<evidence type="ECO:0000256" key="4">
    <source>
        <dbReference type="SAM" id="MobiDB-lite"/>
    </source>
</evidence>
<dbReference type="Proteomes" id="UP000521872">
    <property type="component" value="Unassembled WGS sequence"/>
</dbReference>
<dbReference type="EMBL" id="JAACJL010000030">
    <property type="protein sequence ID" value="KAF4617203.1"/>
    <property type="molecule type" value="Genomic_DNA"/>
</dbReference>
<protein>
    <recommendedName>
        <fullName evidence="5">SHSP domain-containing protein</fullName>
    </recommendedName>
</protein>
<evidence type="ECO:0000313" key="6">
    <source>
        <dbReference type="EMBL" id="KAF4617203.1"/>
    </source>
</evidence>
<keyword evidence="7" id="KW-1185">Reference proteome</keyword>
<feature type="compositionally biased region" description="Low complexity" evidence="4">
    <location>
        <begin position="105"/>
        <end position="121"/>
    </location>
</feature>
<reference evidence="6 7" key="1">
    <citation type="submission" date="2019-12" db="EMBL/GenBank/DDBJ databases">
        <authorList>
            <person name="Floudas D."/>
            <person name="Bentzer J."/>
            <person name="Ahren D."/>
            <person name="Johansson T."/>
            <person name="Persson P."/>
            <person name="Tunlid A."/>
        </authorList>
    </citation>
    <scope>NUCLEOTIDE SEQUENCE [LARGE SCALE GENOMIC DNA]</scope>
    <source>
        <strain evidence="6 7">CBS 102.39</strain>
    </source>
</reference>
<gene>
    <name evidence="6" type="ORF">D9613_006045</name>
</gene>
<dbReference type="InterPro" id="IPR031107">
    <property type="entry name" value="Small_HSP"/>
</dbReference>
<dbReference type="Pfam" id="PF00011">
    <property type="entry name" value="HSP20"/>
    <property type="match status" value="1"/>
</dbReference>
<feature type="region of interest" description="Disordered" evidence="4">
    <location>
        <begin position="94"/>
        <end position="132"/>
    </location>
</feature>
<sequence length="186" mass="20118">MSLARQFFREMRPLFRMLDEPFSRPPVGLAGSLQPFNRLNALDGMFTQPAVDVTDQGDKFIVEADLPGVPKENVEVRIGDNGRSITVEGKVTEKGGNLAQSGSNTDATSSTPTTASTSDSTQVAKTDQSTEISTERPFVRNMSFSRTVWLPRPVDSEGVSAKMQDGVLRISIKKAKDAAGTVIPVN</sequence>
<comment type="similarity">
    <text evidence="2 3">Belongs to the small heat shock protein (HSP20) family.</text>
</comment>
<evidence type="ECO:0000256" key="2">
    <source>
        <dbReference type="PROSITE-ProRule" id="PRU00285"/>
    </source>
</evidence>
<feature type="compositionally biased region" description="Polar residues" evidence="4">
    <location>
        <begin position="122"/>
        <end position="132"/>
    </location>
</feature>
<dbReference type="CDD" id="cd06464">
    <property type="entry name" value="ACD_sHsps-like"/>
    <property type="match status" value="1"/>
</dbReference>
<name>A0A8H4VP69_9AGAR</name>
<accession>A0A8H4VP69</accession>
<evidence type="ECO:0000313" key="7">
    <source>
        <dbReference type="Proteomes" id="UP000521872"/>
    </source>
</evidence>
<feature type="domain" description="SHSP" evidence="5">
    <location>
        <begin position="41"/>
        <end position="186"/>
    </location>
</feature>
<evidence type="ECO:0000259" key="5">
    <source>
        <dbReference type="PROSITE" id="PS01031"/>
    </source>
</evidence>
<dbReference type="AlphaFoldDB" id="A0A8H4VP69"/>
<proteinExistence type="inferred from homology"/>
<keyword evidence="1" id="KW-0346">Stress response</keyword>
<dbReference type="PROSITE" id="PS01031">
    <property type="entry name" value="SHSP"/>
    <property type="match status" value="1"/>
</dbReference>
<dbReference type="PANTHER" id="PTHR11527">
    <property type="entry name" value="HEAT-SHOCK PROTEIN 20 FAMILY MEMBER"/>
    <property type="match status" value="1"/>
</dbReference>
<evidence type="ECO:0000256" key="1">
    <source>
        <dbReference type="ARBA" id="ARBA00023016"/>
    </source>
</evidence>